<comment type="caution">
    <text evidence="2">The sequence shown here is derived from an EMBL/GenBank/DDBJ whole genome shotgun (WGS) entry which is preliminary data.</text>
</comment>
<dbReference type="Pfam" id="PF05024">
    <property type="entry name" value="Gpi1"/>
    <property type="match status" value="1"/>
</dbReference>
<accession>A0A4T0WWJ0</accession>
<dbReference type="GO" id="GO:0016020">
    <property type="term" value="C:membrane"/>
    <property type="evidence" value="ECO:0007669"/>
    <property type="project" value="InterPro"/>
</dbReference>
<dbReference type="GO" id="GO:0005783">
    <property type="term" value="C:endoplasmic reticulum"/>
    <property type="evidence" value="ECO:0007669"/>
    <property type="project" value="TreeGrafter"/>
</dbReference>
<evidence type="ECO:0000256" key="1">
    <source>
        <dbReference type="SAM" id="Phobius"/>
    </source>
</evidence>
<keyword evidence="3" id="KW-1185">Reference proteome</keyword>
<reference evidence="2 3" key="1">
    <citation type="journal article" date="2019" name="Front. Genet.">
        <title>Whole-Genome Sequencing of the Opportunistic Yeast Pathogen Candida inconspicua Uncovers Its Hybrid Origin.</title>
        <authorList>
            <person name="Mixao V."/>
            <person name="Hansen A.P."/>
            <person name="Saus E."/>
            <person name="Boekhout T."/>
            <person name="Lass-Florl C."/>
            <person name="Gabaldon T."/>
        </authorList>
    </citation>
    <scope>NUCLEOTIDE SEQUENCE [LARGE SCALE GENOMIC DNA]</scope>
    <source>
        <strain evidence="2 3">CBS 180</strain>
    </source>
</reference>
<dbReference type="PANTHER" id="PTHR21329">
    <property type="entry name" value="PHOSPHATIDYLINOSITOL N-ACETYLGLUCOSAMINYLTRANSFERASE SUBUNIT Q-RELATED"/>
    <property type="match status" value="1"/>
</dbReference>
<dbReference type="OrthoDB" id="70250at2759"/>
<feature type="transmembrane region" description="Helical" evidence="1">
    <location>
        <begin position="387"/>
        <end position="412"/>
    </location>
</feature>
<dbReference type="EMBL" id="SELW01000657">
    <property type="protein sequence ID" value="TID15059.1"/>
    <property type="molecule type" value="Genomic_DNA"/>
</dbReference>
<sequence length="511" mass="60305">MNKTLIYWPNDISLEDTDGKYAILGYKVDKFTYVVIDVIERDAYRPCEVDKGLVKQIEIIGCINYRNKKLNKQIEEYNFKLQKPVIDSFHAIIYFKPPNSWKLEYFSLDPITINIFWNDDDSTCIEEIEESTKIRIKYRSKLMYHLTKQSKPFKIGMRDKLKVSKEESEFSIIRKAKFSPSEYIKFYNTVWLMVNDYLLGNIVYGYMFDHKTAICEGAQKVLLMLEKGIENLVVWLMHSPAGFKLNNELASFFGQLIFWVLHFWKSTTLRWFSKSFSSVLAFSMYVARYGGLSMFVSFILDLSTVLFLNLNGFYIACTRLYHWQLTIISSLFRLFYGKKYNVLRNRVDSNDYEFDQLMLGIIVFSILIYLLPTVFAFYLTFVVTRLLTLYFTIVMSHTLILINHFPIVVLLLKLKNNERIPGGILFETINDNLTLKTRPITTKEIYCSHVNAMYSFNLFNLNNPQLSRNDTDEQHTVGEVKHNWSEISITNIMRRVLIGEMIDDYHYKQMF</sequence>
<dbReference type="AlphaFoldDB" id="A0A4T0WWJ0"/>
<keyword evidence="1" id="KW-1133">Transmembrane helix</keyword>
<evidence type="ECO:0000313" key="2">
    <source>
        <dbReference type="EMBL" id="TID15059.1"/>
    </source>
</evidence>
<dbReference type="InterPro" id="IPR007720">
    <property type="entry name" value="PigQ/GPI1"/>
</dbReference>
<dbReference type="STRING" id="52247.A0A4T0WWJ0"/>
<protein>
    <submittedName>
        <fullName evidence="2">Uncharacterized protein</fullName>
    </submittedName>
</protein>
<gene>
    <name evidence="2" type="ORF">CANINC_004730</name>
</gene>
<organism evidence="2 3">
    <name type="scientific">Pichia inconspicua</name>
    <dbReference type="NCBI Taxonomy" id="52247"/>
    <lineage>
        <taxon>Eukaryota</taxon>
        <taxon>Fungi</taxon>
        <taxon>Dikarya</taxon>
        <taxon>Ascomycota</taxon>
        <taxon>Saccharomycotina</taxon>
        <taxon>Pichiomycetes</taxon>
        <taxon>Pichiales</taxon>
        <taxon>Pichiaceae</taxon>
        <taxon>Pichia</taxon>
    </lineage>
</organism>
<name>A0A4T0WWJ0_9ASCO</name>
<feature type="transmembrane region" description="Helical" evidence="1">
    <location>
        <begin position="357"/>
        <end position="381"/>
    </location>
</feature>
<keyword evidence="1" id="KW-0472">Membrane</keyword>
<dbReference type="GO" id="GO:0006506">
    <property type="term" value="P:GPI anchor biosynthetic process"/>
    <property type="evidence" value="ECO:0007669"/>
    <property type="project" value="InterPro"/>
</dbReference>
<keyword evidence="1" id="KW-0812">Transmembrane</keyword>
<evidence type="ECO:0000313" key="3">
    <source>
        <dbReference type="Proteomes" id="UP000307173"/>
    </source>
</evidence>
<dbReference type="PANTHER" id="PTHR21329:SF3">
    <property type="entry name" value="PHOSPHATIDYLINOSITOL N-ACETYLGLUCOSAMINYLTRANSFERASE SUBUNIT Q"/>
    <property type="match status" value="1"/>
</dbReference>
<dbReference type="Proteomes" id="UP000307173">
    <property type="component" value="Unassembled WGS sequence"/>
</dbReference>
<feature type="transmembrane region" description="Helical" evidence="1">
    <location>
        <begin position="320"/>
        <end position="336"/>
    </location>
</feature>
<proteinExistence type="predicted"/>